<dbReference type="InterPro" id="IPR011009">
    <property type="entry name" value="Kinase-like_dom_sf"/>
</dbReference>
<proteinExistence type="predicted"/>
<keyword evidence="4" id="KW-1185">Reference proteome</keyword>
<feature type="compositionally biased region" description="Basic and acidic residues" evidence="1">
    <location>
        <begin position="530"/>
        <end position="541"/>
    </location>
</feature>
<dbReference type="EMBL" id="JAIWQS010000004">
    <property type="protein sequence ID" value="KAJ8767014.1"/>
    <property type="molecule type" value="Genomic_DNA"/>
</dbReference>
<dbReference type="GO" id="GO:0004672">
    <property type="term" value="F:protein kinase activity"/>
    <property type="evidence" value="ECO:0007669"/>
    <property type="project" value="InterPro"/>
</dbReference>
<name>A0AAV8TLL8_9ROSI</name>
<gene>
    <name evidence="3" type="ORF">K2173_012523</name>
</gene>
<dbReference type="PANTHER" id="PTHR47987">
    <property type="entry name" value="OS08G0249100 PROTEIN"/>
    <property type="match status" value="1"/>
</dbReference>
<feature type="domain" description="Protein kinase" evidence="2">
    <location>
        <begin position="251"/>
        <end position="530"/>
    </location>
</feature>
<dbReference type="FunFam" id="3.30.200.20:FF:000268">
    <property type="entry name" value="probable receptor-like serine/threonine-protein kinase At5g57670"/>
    <property type="match status" value="1"/>
</dbReference>
<evidence type="ECO:0000259" key="2">
    <source>
        <dbReference type="PROSITE" id="PS50011"/>
    </source>
</evidence>
<organism evidence="3 4">
    <name type="scientific">Erythroxylum novogranatense</name>
    <dbReference type="NCBI Taxonomy" id="1862640"/>
    <lineage>
        <taxon>Eukaryota</taxon>
        <taxon>Viridiplantae</taxon>
        <taxon>Streptophyta</taxon>
        <taxon>Embryophyta</taxon>
        <taxon>Tracheophyta</taxon>
        <taxon>Spermatophyta</taxon>
        <taxon>Magnoliopsida</taxon>
        <taxon>eudicotyledons</taxon>
        <taxon>Gunneridae</taxon>
        <taxon>Pentapetalae</taxon>
        <taxon>rosids</taxon>
        <taxon>fabids</taxon>
        <taxon>Malpighiales</taxon>
        <taxon>Erythroxylaceae</taxon>
        <taxon>Erythroxylum</taxon>
    </lineage>
</organism>
<evidence type="ECO:0000313" key="3">
    <source>
        <dbReference type="EMBL" id="KAJ8767014.1"/>
    </source>
</evidence>
<dbReference type="PANTHER" id="PTHR47987:SF11">
    <property type="entry name" value="RECEPTOR-LIKE CYTOSOLIC SERINE_THREONINE-PROTEIN KINASE RBK1 ISOFORM X1"/>
    <property type="match status" value="1"/>
</dbReference>
<reference evidence="3 4" key="1">
    <citation type="submission" date="2021-09" db="EMBL/GenBank/DDBJ databases">
        <title>Genomic insights and catalytic innovation underlie evolution of tropane alkaloids biosynthesis.</title>
        <authorList>
            <person name="Wang Y.-J."/>
            <person name="Tian T."/>
            <person name="Huang J.-P."/>
            <person name="Huang S.-X."/>
        </authorList>
    </citation>
    <scope>NUCLEOTIDE SEQUENCE [LARGE SCALE GENOMIC DNA]</scope>
    <source>
        <strain evidence="3">KIB-2018</strain>
        <tissue evidence="3">Leaf</tissue>
    </source>
</reference>
<dbReference type="SUPFAM" id="SSF56112">
    <property type="entry name" value="Protein kinase-like (PK-like)"/>
    <property type="match status" value="1"/>
</dbReference>
<dbReference type="GO" id="GO:0005524">
    <property type="term" value="F:ATP binding"/>
    <property type="evidence" value="ECO:0007669"/>
    <property type="project" value="InterPro"/>
</dbReference>
<feature type="region of interest" description="Disordered" evidence="1">
    <location>
        <begin position="530"/>
        <end position="549"/>
    </location>
</feature>
<dbReference type="Proteomes" id="UP001159364">
    <property type="component" value="Linkage Group LG04"/>
</dbReference>
<dbReference type="Gene3D" id="3.30.200.20">
    <property type="entry name" value="Phosphorylase Kinase, domain 1"/>
    <property type="match status" value="1"/>
</dbReference>
<dbReference type="Gene3D" id="1.10.510.10">
    <property type="entry name" value="Transferase(Phosphotransferase) domain 1"/>
    <property type="match status" value="1"/>
</dbReference>
<accession>A0AAV8TLL8</accession>
<evidence type="ECO:0000313" key="4">
    <source>
        <dbReference type="Proteomes" id="UP001159364"/>
    </source>
</evidence>
<dbReference type="PROSITE" id="PS50011">
    <property type="entry name" value="PROTEIN_KINASE_DOM"/>
    <property type="match status" value="1"/>
</dbReference>
<comment type="caution">
    <text evidence="3">The sequence shown here is derived from an EMBL/GenBank/DDBJ whole genome shotgun (WGS) entry which is preliminary data.</text>
</comment>
<sequence>MYYLGYKLTSHSRELLCWGLLKVAETGRSSHCNSSLKLTGFCALRIRSWDSTARYCAKRLRPTTNVLAIHKEKIVFRRFNHSQLTGLRGDPKPSFSITESPTCREIQSEFGDSEADTERSGFDVLTRNGREDLTDESSSLVCTHMKRPSSSFTGDILDHKPGWPLLRVASIDSPKALQSKQLSAVQWVMNLPNRSSLRRPRSLGRLLEMNNRISLSGVGESERDMEILLKTNSSTCKWFSYEILKAATSDFFSGNLIGKGGCNRVYKGILPDGKLVAVKTQKSSQAAIKNFAREVDIISSLKHRHISPLLGICLVDTELISVYDLLSKGSLEENLHGNSQLLSWELRYKIAVKIADALNFLHNECSQPVIHRDIKSSNILLSEEFEPQLSDFGLAIWAPLTSSFATQDDVVGTFGYLAPEYFMYGKVSDKIDVYAFGVVLLELLSGRRPIASSESPKNQQSLVMWTKPIIESGNARSILDPDLEGSIDEVQMQRMVLAATLCISRSASRRPKMIEILNLLREAHSVEKWMNSKDPDHSERQVEEDDEVYPNSSAELHLSLALLDIDDDTTSLSSLEKGNHISWSRSSSFD</sequence>
<dbReference type="InterPro" id="IPR008271">
    <property type="entry name" value="Ser/Thr_kinase_AS"/>
</dbReference>
<dbReference type="Pfam" id="PF00069">
    <property type="entry name" value="Pkinase"/>
    <property type="match status" value="1"/>
</dbReference>
<protein>
    <recommendedName>
        <fullName evidence="2">Protein kinase domain-containing protein</fullName>
    </recommendedName>
</protein>
<dbReference type="InterPro" id="IPR046958">
    <property type="entry name" value="RBK1/2/STUNTED"/>
</dbReference>
<dbReference type="SMART" id="SM00220">
    <property type="entry name" value="S_TKc"/>
    <property type="match status" value="1"/>
</dbReference>
<dbReference type="PROSITE" id="PS00108">
    <property type="entry name" value="PROTEIN_KINASE_ST"/>
    <property type="match status" value="1"/>
</dbReference>
<dbReference type="AlphaFoldDB" id="A0AAV8TLL8"/>
<dbReference type="InterPro" id="IPR000719">
    <property type="entry name" value="Prot_kinase_dom"/>
</dbReference>
<evidence type="ECO:0000256" key="1">
    <source>
        <dbReference type="SAM" id="MobiDB-lite"/>
    </source>
</evidence>
<dbReference type="FunFam" id="1.10.510.10:FF:000284">
    <property type="entry name" value="Putative receptor-like serine/threonine-protein kinase"/>
    <property type="match status" value="1"/>
</dbReference>